<dbReference type="SMART" id="SM00220">
    <property type="entry name" value="S_TKc"/>
    <property type="match status" value="1"/>
</dbReference>
<dbReference type="InterPro" id="IPR008271">
    <property type="entry name" value="Ser/Thr_kinase_AS"/>
</dbReference>
<evidence type="ECO:0000256" key="7">
    <source>
        <dbReference type="ARBA" id="ARBA00047899"/>
    </source>
</evidence>
<keyword evidence="2" id="KW-0723">Serine/threonine-protein kinase</keyword>
<evidence type="ECO:0000256" key="9">
    <source>
        <dbReference type="SAM" id="MobiDB-lite"/>
    </source>
</evidence>
<keyword evidence="3" id="KW-0808">Transferase</keyword>
<reference evidence="14" key="1">
    <citation type="submission" date="2023-07" db="EMBL/GenBank/DDBJ databases">
        <title>Novel species in the genus Lipingzhangella isolated from Sambhar Salt Lake.</title>
        <authorList>
            <person name="Jiya N."/>
            <person name="Kajale S."/>
            <person name="Sharma A."/>
        </authorList>
    </citation>
    <scope>NUCLEOTIDE SEQUENCE [LARGE SCALE GENOMIC DNA]</scope>
    <source>
        <strain evidence="14">LS1_29</strain>
    </source>
</reference>
<evidence type="ECO:0000256" key="10">
    <source>
        <dbReference type="SAM" id="Phobius"/>
    </source>
</evidence>
<keyword evidence="5 13" id="KW-0418">Kinase</keyword>
<keyword evidence="14" id="KW-1185">Reference proteome</keyword>
<protein>
    <recommendedName>
        <fullName evidence="1">non-specific serine/threonine protein kinase</fullName>
        <ecNumber evidence="1">2.7.11.1</ecNumber>
    </recommendedName>
</protein>
<proteinExistence type="predicted"/>
<sequence>MTVDPLVGITLGQRYHVDARLAGGGMATVYIAHDQRLDRRVALKVMHANLTSDPAFVRRFIGEAQAVAKLSHANVVQVFDQGTDQGYVYLAMEYVPGSTLRDLLHTHGRLPPEEALRTLASVLAGLGAAHRAGLVHRDIKPENVLLTADGQVKVADFGLARAAEGSVDGQTRAGELLGTAAYLAPEQITDNRADARTDVYAAGIVLYELLTGEQPHTGESPIAVAYQHVNTDVPPPSRRVAELPEGVDQVVASATARDPERRPSDAQQLLAQLQSAVPDIGAPAPVAAATSVLPAAAAGHHNATLVDGLATQNLTDPGSTSARGGRWQLVVGALIVLAVLGVLAGYAWWLLVGRYEPVPDLVGMTEDEAVATAEDAGIDVVVGDEPVYSDDVAEGEVAETSPEAGASILPDEDTVTLSLSQGGRHVELPEGLVGRPAGEVRAELEELGFTEFEEEETVSYDQPMDVVVGISPSEGSAADREEPIELRVSAGFDAPDLVGEHVDDARTQLEDAGLEADIVEEENEDIPEDEVMEQAPAAGESVAHGDTVTLTVSAGPPDVEVPDLHGMPLDEAQAELEELGLEVTVRGILGDRVRAMSPEPGESVPPGTEIELNVSPLGLPGRGGDGPEDDD</sequence>
<dbReference type="InterPro" id="IPR005543">
    <property type="entry name" value="PASTA_dom"/>
</dbReference>
<comment type="catalytic activity">
    <reaction evidence="8">
        <text>L-seryl-[protein] + ATP = O-phospho-L-seryl-[protein] + ADP + H(+)</text>
        <dbReference type="Rhea" id="RHEA:17989"/>
        <dbReference type="Rhea" id="RHEA-COMP:9863"/>
        <dbReference type="Rhea" id="RHEA-COMP:11604"/>
        <dbReference type="ChEBI" id="CHEBI:15378"/>
        <dbReference type="ChEBI" id="CHEBI:29999"/>
        <dbReference type="ChEBI" id="CHEBI:30616"/>
        <dbReference type="ChEBI" id="CHEBI:83421"/>
        <dbReference type="ChEBI" id="CHEBI:456216"/>
        <dbReference type="EC" id="2.7.11.1"/>
    </reaction>
</comment>
<feature type="domain" description="Protein kinase" evidence="11">
    <location>
        <begin position="15"/>
        <end position="277"/>
    </location>
</feature>
<evidence type="ECO:0000313" key="13">
    <source>
        <dbReference type="EMBL" id="MDS1268724.1"/>
    </source>
</evidence>
<organism evidence="13 14">
    <name type="scientific">Lipingzhangella rawalii</name>
    <dbReference type="NCBI Taxonomy" id="2055835"/>
    <lineage>
        <taxon>Bacteria</taxon>
        <taxon>Bacillati</taxon>
        <taxon>Actinomycetota</taxon>
        <taxon>Actinomycetes</taxon>
        <taxon>Streptosporangiales</taxon>
        <taxon>Nocardiopsidaceae</taxon>
        <taxon>Lipingzhangella</taxon>
    </lineage>
</organism>
<dbReference type="PANTHER" id="PTHR43289">
    <property type="entry name" value="MITOGEN-ACTIVATED PROTEIN KINASE KINASE KINASE 20-RELATED"/>
    <property type="match status" value="1"/>
</dbReference>
<accession>A0ABU2H082</accession>
<evidence type="ECO:0000256" key="3">
    <source>
        <dbReference type="ARBA" id="ARBA00022679"/>
    </source>
</evidence>
<dbReference type="CDD" id="cd14014">
    <property type="entry name" value="STKc_PknB_like"/>
    <property type="match status" value="1"/>
</dbReference>
<evidence type="ECO:0000259" key="12">
    <source>
        <dbReference type="PROSITE" id="PS51178"/>
    </source>
</evidence>
<evidence type="ECO:0000256" key="4">
    <source>
        <dbReference type="ARBA" id="ARBA00022741"/>
    </source>
</evidence>
<evidence type="ECO:0000313" key="14">
    <source>
        <dbReference type="Proteomes" id="UP001250214"/>
    </source>
</evidence>
<keyword evidence="6" id="KW-0067">ATP-binding</keyword>
<feature type="region of interest" description="Disordered" evidence="9">
    <location>
        <begin position="595"/>
        <end position="631"/>
    </location>
</feature>
<evidence type="ECO:0000259" key="11">
    <source>
        <dbReference type="PROSITE" id="PS50011"/>
    </source>
</evidence>
<dbReference type="SUPFAM" id="SSF54184">
    <property type="entry name" value="Penicillin-binding protein 2x (pbp-2x), c-terminal domain"/>
    <property type="match status" value="1"/>
</dbReference>
<evidence type="ECO:0000256" key="1">
    <source>
        <dbReference type="ARBA" id="ARBA00012513"/>
    </source>
</evidence>
<dbReference type="PROSITE" id="PS50011">
    <property type="entry name" value="PROTEIN_KINASE_DOM"/>
    <property type="match status" value="1"/>
</dbReference>
<gene>
    <name evidence="13" type="primary">pknB</name>
    <name evidence="13" type="ORF">RIF23_00275</name>
</gene>
<evidence type="ECO:0000256" key="6">
    <source>
        <dbReference type="ARBA" id="ARBA00022840"/>
    </source>
</evidence>
<keyword evidence="4" id="KW-0547">Nucleotide-binding</keyword>
<dbReference type="Pfam" id="PF00069">
    <property type="entry name" value="Pkinase"/>
    <property type="match status" value="1"/>
</dbReference>
<feature type="domain" description="PASTA" evidence="12">
    <location>
        <begin position="555"/>
        <end position="616"/>
    </location>
</feature>
<dbReference type="PROSITE" id="PS51178">
    <property type="entry name" value="PASTA"/>
    <property type="match status" value="3"/>
</dbReference>
<dbReference type="PANTHER" id="PTHR43289:SF34">
    <property type="entry name" value="SERINE_THREONINE-PROTEIN KINASE YBDM-RELATED"/>
    <property type="match status" value="1"/>
</dbReference>
<dbReference type="RefSeq" id="WP_310910247.1">
    <property type="nucleotide sequence ID" value="NZ_JAVLVT010000001.1"/>
</dbReference>
<dbReference type="CDD" id="cd06577">
    <property type="entry name" value="PASTA_pknB"/>
    <property type="match status" value="3"/>
</dbReference>
<feature type="transmembrane region" description="Helical" evidence="10">
    <location>
        <begin position="329"/>
        <end position="351"/>
    </location>
</feature>
<evidence type="ECO:0000256" key="8">
    <source>
        <dbReference type="ARBA" id="ARBA00048679"/>
    </source>
</evidence>
<comment type="catalytic activity">
    <reaction evidence="7">
        <text>L-threonyl-[protein] + ATP = O-phospho-L-threonyl-[protein] + ADP + H(+)</text>
        <dbReference type="Rhea" id="RHEA:46608"/>
        <dbReference type="Rhea" id="RHEA-COMP:11060"/>
        <dbReference type="Rhea" id="RHEA-COMP:11605"/>
        <dbReference type="ChEBI" id="CHEBI:15378"/>
        <dbReference type="ChEBI" id="CHEBI:30013"/>
        <dbReference type="ChEBI" id="CHEBI:30616"/>
        <dbReference type="ChEBI" id="CHEBI:61977"/>
        <dbReference type="ChEBI" id="CHEBI:456216"/>
        <dbReference type="EC" id="2.7.11.1"/>
    </reaction>
</comment>
<dbReference type="Proteomes" id="UP001250214">
    <property type="component" value="Unassembled WGS sequence"/>
</dbReference>
<keyword evidence="10" id="KW-1133">Transmembrane helix</keyword>
<dbReference type="PROSITE" id="PS00108">
    <property type="entry name" value="PROTEIN_KINASE_ST"/>
    <property type="match status" value="1"/>
</dbReference>
<name>A0ABU2H082_9ACTN</name>
<keyword evidence="10" id="KW-0812">Transmembrane</keyword>
<evidence type="ECO:0000256" key="5">
    <source>
        <dbReference type="ARBA" id="ARBA00022777"/>
    </source>
</evidence>
<keyword evidence="10" id="KW-0472">Membrane</keyword>
<dbReference type="InterPro" id="IPR011009">
    <property type="entry name" value="Kinase-like_dom_sf"/>
</dbReference>
<dbReference type="InterPro" id="IPR000719">
    <property type="entry name" value="Prot_kinase_dom"/>
</dbReference>
<dbReference type="NCBIfam" id="NF033483">
    <property type="entry name" value="PknB_PASTA_kin"/>
    <property type="match status" value="1"/>
</dbReference>
<feature type="domain" description="PASTA" evidence="12">
    <location>
        <begin position="488"/>
        <end position="554"/>
    </location>
</feature>
<dbReference type="Gene3D" id="3.30.10.20">
    <property type="match status" value="4"/>
</dbReference>
<dbReference type="SMART" id="SM00740">
    <property type="entry name" value="PASTA"/>
    <property type="match status" value="4"/>
</dbReference>
<evidence type="ECO:0000256" key="2">
    <source>
        <dbReference type="ARBA" id="ARBA00022527"/>
    </source>
</evidence>
<dbReference type="EC" id="2.7.11.1" evidence="1"/>
<dbReference type="Pfam" id="PF03793">
    <property type="entry name" value="PASTA"/>
    <property type="match status" value="4"/>
</dbReference>
<dbReference type="GO" id="GO:0016301">
    <property type="term" value="F:kinase activity"/>
    <property type="evidence" value="ECO:0007669"/>
    <property type="project" value="UniProtKB-KW"/>
</dbReference>
<comment type="caution">
    <text evidence="13">The sequence shown here is derived from an EMBL/GenBank/DDBJ whole genome shotgun (WGS) entry which is preliminary data.</text>
</comment>
<dbReference type="Gene3D" id="3.30.200.20">
    <property type="entry name" value="Phosphorylase Kinase, domain 1"/>
    <property type="match status" value="1"/>
</dbReference>
<dbReference type="Gene3D" id="1.10.510.10">
    <property type="entry name" value="Transferase(Phosphotransferase) domain 1"/>
    <property type="match status" value="1"/>
</dbReference>
<feature type="domain" description="PASTA" evidence="12">
    <location>
        <begin position="356"/>
        <end position="421"/>
    </location>
</feature>
<dbReference type="SUPFAM" id="SSF56112">
    <property type="entry name" value="Protein kinase-like (PK-like)"/>
    <property type="match status" value="1"/>
</dbReference>
<dbReference type="EMBL" id="JAVLVT010000001">
    <property type="protein sequence ID" value="MDS1268724.1"/>
    <property type="molecule type" value="Genomic_DNA"/>
</dbReference>